<proteinExistence type="predicted"/>
<comment type="caution">
    <text evidence="1">The sequence shown here is derived from an EMBL/GenBank/DDBJ whole genome shotgun (WGS) entry which is preliminary data.</text>
</comment>
<dbReference type="Pfam" id="PF07366">
    <property type="entry name" value="SnoaL"/>
    <property type="match status" value="1"/>
</dbReference>
<name>A0A6L5GFU6_9ACTN</name>
<dbReference type="GO" id="GO:0030638">
    <property type="term" value="P:polyketide metabolic process"/>
    <property type="evidence" value="ECO:0007669"/>
    <property type="project" value="InterPro"/>
</dbReference>
<evidence type="ECO:0000313" key="1">
    <source>
        <dbReference type="EMBL" id="MQM28604.1"/>
    </source>
</evidence>
<sequence>MGQAREVLDRLTESAIENHDLQAAVDLYADDAVVVTPDAGPVTGHDKITTYWQQFLDGFPDSHFESIAKLEADGRAVDEGYFIGTNTGRITMASGETLEPTGKKVKLRSCDIATVENGKITEHHLYFDEAEFMRQLGLADR</sequence>
<dbReference type="PANTHER" id="PTHR38436">
    <property type="entry name" value="POLYKETIDE CYCLASE SNOAL-LIKE DOMAIN"/>
    <property type="match status" value="1"/>
</dbReference>
<dbReference type="InterPro" id="IPR009959">
    <property type="entry name" value="Cyclase_SnoaL-like"/>
</dbReference>
<evidence type="ECO:0000313" key="2">
    <source>
        <dbReference type="Proteomes" id="UP000477750"/>
    </source>
</evidence>
<dbReference type="Gene3D" id="3.10.450.50">
    <property type="match status" value="1"/>
</dbReference>
<dbReference type="InterPro" id="IPR032710">
    <property type="entry name" value="NTF2-like_dom_sf"/>
</dbReference>
<dbReference type="AlphaFoldDB" id="A0A6L5GFU6"/>
<gene>
    <name evidence="1" type="ORF">GFD30_24040</name>
</gene>
<dbReference type="PANTHER" id="PTHR38436:SF1">
    <property type="entry name" value="ESTER CYCLASE"/>
    <property type="match status" value="1"/>
</dbReference>
<accession>A0A6L5GFU6</accession>
<dbReference type="SUPFAM" id="SSF54427">
    <property type="entry name" value="NTF2-like"/>
    <property type="match status" value="1"/>
</dbReference>
<protein>
    <submittedName>
        <fullName evidence="1">DUF4440 domain-containing protein</fullName>
    </submittedName>
</protein>
<reference evidence="1 2" key="1">
    <citation type="submission" date="2019-10" db="EMBL/GenBank/DDBJ databases">
        <title>Glycomyces albidus sp. nov., a novel actinomycete isolated from rhizosphere soil of wheat (Triticum aestivum L.).</title>
        <authorList>
            <person name="Qian L."/>
        </authorList>
    </citation>
    <scope>NUCLEOTIDE SEQUENCE [LARGE SCALE GENOMIC DNA]</scope>
    <source>
        <strain evidence="1 2">NEAU-7082</strain>
    </source>
</reference>
<keyword evidence="2" id="KW-1185">Reference proteome</keyword>
<dbReference type="RefSeq" id="WP_153027693.1">
    <property type="nucleotide sequence ID" value="NZ_WIAO01000049.1"/>
</dbReference>
<dbReference type="Proteomes" id="UP000477750">
    <property type="component" value="Unassembled WGS sequence"/>
</dbReference>
<dbReference type="EMBL" id="WIAO01000049">
    <property type="protein sequence ID" value="MQM28604.1"/>
    <property type="molecule type" value="Genomic_DNA"/>
</dbReference>
<organism evidence="1 2">
    <name type="scientific">Glycomyces albidus</name>
    <dbReference type="NCBI Taxonomy" id="2656774"/>
    <lineage>
        <taxon>Bacteria</taxon>
        <taxon>Bacillati</taxon>
        <taxon>Actinomycetota</taxon>
        <taxon>Actinomycetes</taxon>
        <taxon>Glycomycetales</taxon>
        <taxon>Glycomycetaceae</taxon>
        <taxon>Glycomyces</taxon>
    </lineage>
</organism>